<evidence type="ECO:0000313" key="1">
    <source>
        <dbReference type="EMBL" id="GAA5141323.1"/>
    </source>
</evidence>
<protein>
    <submittedName>
        <fullName evidence="1">Uncharacterized protein</fullName>
    </submittedName>
</protein>
<keyword evidence="2" id="KW-1185">Reference proteome</keyword>
<name>A0ABP9P631_9BACT</name>
<gene>
    <name evidence="1" type="ORF">GCM10023213_25240</name>
</gene>
<dbReference type="Proteomes" id="UP001499852">
    <property type="component" value="Unassembled WGS sequence"/>
</dbReference>
<organism evidence="1 2">
    <name type="scientific">Prosthecobacter algae</name>
    <dbReference type="NCBI Taxonomy" id="1144682"/>
    <lineage>
        <taxon>Bacteria</taxon>
        <taxon>Pseudomonadati</taxon>
        <taxon>Verrucomicrobiota</taxon>
        <taxon>Verrucomicrobiia</taxon>
        <taxon>Verrucomicrobiales</taxon>
        <taxon>Verrucomicrobiaceae</taxon>
        <taxon>Prosthecobacter</taxon>
    </lineage>
</organism>
<proteinExistence type="predicted"/>
<evidence type="ECO:0000313" key="2">
    <source>
        <dbReference type="Proteomes" id="UP001499852"/>
    </source>
</evidence>
<reference evidence="2" key="1">
    <citation type="journal article" date="2019" name="Int. J. Syst. Evol. Microbiol.">
        <title>The Global Catalogue of Microorganisms (GCM) 10K type strain sequencing project: providing services to taxonomists for standard genome sequencing and annotation.</title>
        <authorList>
            <consortium name="The Broad Institute Genomics Platform"/>
            <consortium name="The Broad Institute Genome Sequencing Center for Infectious Disease"/>
            <person name="Wu L."/>
            <person name="Ma J."/>
        </authorList>
    </citation>
    <scope>NUCLEOTIDE SEQUENCE [LARGE SCALE GENOMIC DNA]</scope>
    <source>
        <strain evidence="2">JCM 18053</strain>
    </source>
</reference>
<dbReference type="EMBL" id="BAABIA010000005">
    <property type="protein sequence ID" value="GAA5141323.1"/>
    <property type="molecule type" value="Genomic_DNA"/>
</dbReference>
<comment type="caution">
    <text evidence="1">The sequence shown here is derived from an EMBL/GenBank/DDBJ whole genome shotgun (WGS) entry which is preliminary data.</text>
</comment>
<sequence>MPSSPERAGEEKVVRPYCLALSGLGEGDDFLLGVPGLRSLRLADPGLGCPAPLGLGEEWVEGVRSNELVIDHKKSPPAVDRVAPLLD</sequence>
<accession>A0ABP9P631</accession>